<feature type="compositionally biased region" description="Basic residues" evidence="1">
    <location>
        <begin position="42"/>
        <end position="52"/>
    </location>
</feature>
<keyword evidence="3" id="KW-1185">Reference proteome</keyword>
<feature type="compositionally biased region" description="Polar residues" evidence="1">
    <location>
        <begin position="120"/>
        <end position="130"/>
    </location>
</feature>
<evidence type="ECO:0000313" key="2">
    <source>
        <dbReference type="EMBL" id="GMH52786.1"/>
    </source>
</evidence>
<evidence type="ECO:0000256" key="1">
    <source>
        <dbReference type="SAM" id="MobiDB-lite"/>
    </source>
</evidence>
<protein>
    <submittedName>
        <fullName evidence="2">Uncharacterized protein</fullName>
    </submittedName>
</protein>
<evidence type="ECO:0000313" key="3">
    <source>
        <dbReference type="Proteomes" id="UP001165082"/>
    </source>
</evidence>
<gene>
    <name evidence="2" type="ORF">TrRE_jg12667</name>
</gene>
<dbReference type="AlphaFoldDB" id="A0A9W6ZIE2"/>
<dbReference type="Proteomes" id="UP001165082">
    <property type="component" value="Unassembled WGS sequence"/>
</dbReference>
<reference evidence="2" key="1">
    <citation type="submission" date="2022-07" db="EMBL/GenBank/DDBJ databases">
        <title>Genome analysis of Parmales, a sister group of diatoms, reveals the evolutionary specialization of diatoms from phago-mixotrophs to photoautotrophs.</title>
        <authorList>
            <person name="Ban H."/>
            <person name="Sato S."/>
            <person name="Yoshikawa S."/>
            <person name="Kazumasa Y."/>
            <person name="Nakamura Y."/>
            <person name="Ichinomiya M."/>
            <person name="Saitoh K."/>
            <person name="Sato N."/>
            <person name="Blanc-Mathieu R."/>
            <person name="Endo H."/>
            <person name="Kuwata A."/>
            <person name="Ogata H."/>
        </authorList>
    </citation>
    <scope>NUCLEOTIDE SEQUENCE</scope>
</reference>
<accession>A0A9W6ZIE2</accession>
<feature type="region of interest" description="Disordered" evidence="1">
    <location>
        <begin position="1"/>
        <end position="142"/>
    </location>
</feature>
<feature type="compositionally biased region" description="Basic and acidic residues" evidence="1">
    <location>
        <begin position="13"/>
        <end position="22"/>
    </location>
</feature>
<feature type="compositionally biased region" description="Basic residues" evidence="1">
    <location>
        <begin position="68"/>
        <end position="78"/>
    </location>
</feature>
<comment type="caution">
    <text evidence="2">The sequence shown here is derived from an EMBL/GenBank/DDBJ whole genome shotgun (WGS) entry which is preliminary data.</text>
</comment>
<sequence length="162" mass="17793">MLGTSCVKKSSKKREIYDDRRNGNTVKKAAGVHSLEDVRVKREAKRQAKKERKLREFYSDNAEQQLFKSKRNRSRGRRDRSVGEPRQPPPSPPSNADIITSIATVYPSSPPIRSSSLFSNLPSNTTNGSDMGSVSSCSSRSCRVCRGSCHGNHNGPAGAGKE</sequence>
<dbReference type="EMBL" id="BRXZ01002035">
    <property type="protein sequence ID" value="GMH52786.1"/>
    <property type="molecule type" value="Genomic_DNA"/>
</dbReference>
<proteinExistence type="predicted"/>
<feature type="compositionally biased region" description="Low complexity" evidence="1">
    <location>
        <begin position="132"/>
        <end position="142"/>
    </location>
</feature>
<organism evidence="2 3">
    <name type="scientific">Triparma retinervis</name>
    <dbReference type="NCBI Taxonomy" id="2557542"/>
    <lineage>
        <taxon>Eukaryota</taxon>
        <taxon>Sar</taxon>
        <taxon>Stramenopiles</taxon>
        <taxon>Ochrophyta</taxon>
        <taxon>Bolidophyceae</taxon>
        <taxon>Parmales</taxon>
        <taxon>Triparmaceae</taxon>
        <taxon>Triparma</taxon>
    </lineage>
</organism>
<feature type="non-terminal residue" evidence="2">
    <location>
        <position position="1"/>
    </location>
</feature>
<name>A0A9W6ZIE2_9STRA</name>